<protein>
    <recommendedName>
        <fullName evidence="4">Putative HNH nuclease YajD</fullName>
    </recommendedName>
</protein>
<dbReference type="EMBL" id="AZDZ01000022">
    <property type="protein sequence ID" value="KRK78768.1"/>
    <property type="molecule type" value="Genomic_DNA"/>
</dbReference>
<dbReference type="STRING" id="1423775.FD03_GL002546"/>
<evidence type="ECO:0000313" key="7">
    <source>
        <dbReference type="Proteomes" id="UP000051248"/>
    </source>
</evidence>
<organism evidence="6 7">
    <name type="scientific">Companilactobacillus nodensis DSM 19682 = JCM 14932 = NBRC 107160</name>
    <dbReference type="NCBI Taxonomy" id="1423775"/>
    <lineage>
        <taxon>Bacteria</taxon>
        <taxon>Bacillati</taxon>
        <taxon>Bacillota</taxon>
        <taxon>Bacilli</taxon>
        <taxon>Lactobacillales</taxon>
        <taxon>Lactobacillaceae</taxon>
        <taxon>Companilactobacillus</taxon>
    </lineage>
</organism>
<gene>
    <name evidence="6" type="ORF">FD03_GL002546</name>
</gene>
<dbReference type="CDD" id="cd00085">
    <property type="entry name" value="HNHc"/>
    <property type="match status" value="1"/>
</dbReference>
<evidence type="ECO:0000259" key="5">
    <source>
        <dbReference type="SMART" id="SM00507"/>
    </source>
</evidence>
<evidence type="ECO:0000256" key="1">
    <source>
        <dbReference type="ARBA" id="ARBA00022722"/>
    </source>
</evidence>
<dbReference type="InterPro" id="IPR002711">
    <property type="entry name" value="HNH"/>
</dbReference>
<evidence type="ECO:0000313" key="6">
    <source>
        <dbReference type="EMBL" id="KRK78768.1"/>
    </source>
</evidence>
<dbReference type="AlphaFoldDB" id="A0A0R1K5S0"/>
<name>A0A0R1K5S0_9LACO</name>
<comment type="similarity">
    <text evidence="3">Belongs to the HNH nuclease family.</text>
</comment>
<dbReference type="Proteomes" id="UP000051248">
    <property type="component" value="Unassembled WGS sequence"/>
</dbReference>
<dbReference type="InterPro" id="IPR003615">
    <property type="entry name" value="HNH_nuc"/>
</dbReference>
<dbReference type="GO" id="GO:0004519">
    <property type="term" value="F:endonuclease activity"/>
    <property type="evidence" value="ECO:0007669"/>
    <property type="project" value="InterPro"/>
</dbReference>
<dbReference type="GO" id="GO:0008270">
    <property type="term" value="F:zinc ion binding"/>
    <property type="evidence" value="ECO:0007669"/>
    <property type="project" value="InterPro"/>
</dbReference>
<evidence type="ECO:0000256" key="2">
    <source>
        <dbReference type="ARBA" id="ARBA00022801"/>
    </source>
</evidence>
<evidence type="ECO:0000256" key="3">
    <source>
        <dbReference type="ARBA" id="ARBA00038412"/>
    </source>
</evidence>
<dbReference type="GO" id="GO:0016787">
    <property type="term" value="F:hydrolase activity"/>
    <property type="evidence" value="ECO:0007669"/>
    <property type="project" value="UniProtKB-KW"/>
</dbReference>
<keyword evidence="7" id="KW-1185">Reference proteome</keyword>
<dbReference type="Gene3D" id="1.10.30.50">
    <property type="match status" value="1"/>
</dbReference>
<dbReference type="PANTHER" id="PTHR41286:SF1">
    <property type="entry name" value="HNH NUCLEASE YAJD-RELATED"/>
    <property type="match status" value="1"/>
</dbReference>
<dbReference type="GO" id="GO:0005829">
    <property type="term" value="C:cytosol"/>
    <property type="evidence" value="ECO:0007669"/>
    <property type="project" value="TreeGrafter"/>
</dbReference>
<feature type="domain" description="HNH nuclease" evidence="5">
    <location>
        <begin position="61"/>
        <end position="117"/>
    </location>
</feature>
<keyword evidence="2" id="KW-0378">Hydrolase</keyword>
<dbReference type="Pfam" id="PF01844">
    <property type="entry name" value="HNH"/>
    <property type="match status" value="1"/>
</dbReference>
<accession>A0A0R1K5S0</accession>
<keyword evidence="1" id="KW-0540">Nuclease</keyword>
<dbReference type="eggNOG" id="COG1403">
    <property type="taxonomic scope" value="Bacteria"/>
</dbReference>
<proteinExistence type="inferred from homology"/>
<sequence length="155" mass="18404">MSGTELFCNEHADELPAYQERMNKMHQHIASHTKDYNSNVRYRSKERSKRESFYHSSQWKKLRLFVLERDNYLCQYCLRFGLVRPAKIVDHVVPAQAAPELMTDISNLVTCCNTCHRAKTEWEQRFYHTGYQDEKRSIKADILIKNLSELPNFSK</sequence>
<evidence type="ECO:0000256" key="4">
    <source>
        <dbReference type="ARBA" id="ARBA00040194"/>
    </source>
</evidence>
<comment type="caution">
    <text evidence="6">The sequence shown here is derived from an EMBL/GenBank/DDBJ whole genome shotgun (WGS) entry which is preliminary data.</text>
</comment>
<dbReference type="SMART" id="SM00507">
    <property type="entry name" value="HNHc"/>
    <property type="match status" value="1"/>
</dbReference>
<dbReference type="PANTHER" id="PTHR41286">
    <property type="entry name" value="HNH NUCLEASE YAJD-RELATED"/>
    <property type="match status" value="1"/>
</dbReference>
<dbReference type="GO" id="GO:0003676">
    <property type="term" value="F:nucleic acid binding"/>
    <property type="evidence" value="ECO:0007669"/>
    <property type="project" value="InterPro"/>
</dbReference>
<reference evidence="6 7" key="1">
    <citation type="journal article" date="2015" name="Genome Announc.">
        <title>Expanding the biotechnology potential of lactobacilli through comparative genomics of 213 strains and associated genera.</title>
        <authorList>
            <person name="Sun Z."/>
            <person name="Harris H.M."/>
            <person name="McCann A."/>
            <person name="Guo C."/>
            <person name="Argimon S."/>
            <person name="Zhang W."/>
            <person name="Yang X."/>
            <person name="Jeffery I.B."/>
            <person name="Cooney J.C."/>
            <person name="Kagawa T.F."/>
            <person name="Liu W."/>
            <person name="Song Y."/>
            <person name="Salvetti E."/>
            <person name="Wrobel A."/>
            <person name="Rasinkangas P."/>
            <person name="Parkhill J."/>
            <person name="Rea M.C."/>
            <person name="O'Sullivan O."/>
            <person name="Ritari J."/>
            <person name="Douillard F.P."/>
            <person name="Paul Ross R."/>
            <person name="Yang R."/>
            <person name="Briner A.E."/>
            <person name="Felis G.E."/>
            <person name="de Vos W.M."/>
            <person name="Barrangou R."/>
            <person name="Klaenhammer T.R."/>
            <person name="Caufield P.W."/>
            <person name="Cui Y."/>
            <person name="Zhang H."/>
            <person name="O'Toole P.W."/>
        </authorList>
    </citation>
    <scope>NUCLEOTIDE SEQUENCE [LARGE SCALE GENOMIC DNA]</scope>
    <source>
        <strain evidence="6 7">DSM 19682</strain>
    </source>
</reference>
<dbReference type="PATRIC" id="fig|1423775.4.peg.2590"/>